<protein>
    <recommendedName>
        <fullName evidence="1">PheRS DNA binding domain-containing protein</fullName>
    </recommendedName>
</protein>
<sequence>MGESLDRNGVVAYIQAYESPDGKPVDSMAIATALKASNADVIGILLSLTSLPAIQISKKSIAQWSLSKEGGVYAKSGSPEFAVLSAIPDEGIAQAAINASLGKAAGRAVGTCQKEKWIAREGKGAETRLVRTASAPTEDVTQQALLSLDTQDTKALEKLKKRKLVEKKTVSIYEVTPLEGKADFGYLYELVNRKLETTLTADMLRSGDWEKAAFKPLNMAPDAGKYPTAGALHPLNEFKAQYRYRIYLI</sequence>
<comment type="caution">
    <text evidence="2">The sequence shown here is derived from an EMBL/GenBank/DDBJ whole genome shotgun (WGS) entry which is preliminary data.</text>
</comment>
<name>A0A391P454_9EUKA</name>
<dbReference type="Proteomes" id="UP000265618">
    <property type="component" value="Unassembled WGS sequence"/>
</dbReference>
<keyword evidence="3" id="KW-1185">Reference proteome</keyword>
<dbReference type="InterPro" id="IPR040725">
    <property type="entry name" value="PheRS_DBD3"/>
</dbReference>
<dbReference type="Gene3D" id="1.10.10.2320">
    <property type="match status" value="1"/>
</dbReference>
<dbReference type="EMBL" id="BDIP01002334">
    <property type="protein sequence ID" value="GCA63112.1"/>
    <property type="molecule type" value="Genomic_DNA"/>
</dbReference>
<accession>A0A391P454</accession>
<evidence type="ECO:0000313" key="2">
    <source>
        <dbReference type="EMBL" id="GCA63112.1"/>
    </source>
</evidence>
<dbReference type="AlphaFoldDB" id="A0A391P454"/>
<organism evidence="2 3">
    <name type="scientific">Kipferlia bialata</name>
    <dbReference type="NCBI Taxonomy" id="797122"/>
    <lineage>
        <taxon>Eukaryota</taxon>
        <taxon>Metamonada</taxon>
        <taxon>Carpediemonas-like organisms</taxon>
        <taxon>Kipferlia</taxon>
    </lineage>
</organism>
<gene>
    <name evidence="2" type="ORF">KIPB_007928</name>
</gene>
<proteinExistence type="predicted"/>
<feature type="domain" description="PheRS DNA binding" evidence="1">
    <location>
        <begin position="78"/>
        <end position="132"/>
    </location>
</feature>
<evidence type="ECO:0000313" key="3">
    <source>
        <dbReference type="Proteomes" id="UP000265618"/>
    </source>
</evidence>
<dbReference type="Gene3D" id="3.30.1370.240">
    <property type="match status" value="1"/>
</dbReference>
<reference evidence="2 3" key="1">
    <citation type="journal article" date="2018" name="PLoS ONE">
        <title>The draft genome of Kipferlia bialata reveals reductive genome evolution in fornicate parasites.</title>
        <authorList>
            <person name="Tanifuji G."/>
            <person name="Takabayashi S."/>
            <person name="Kume K."/>
            <person name="Takagi M."/>
            <person name="Nakayama T."/>
            <person name="Kamikawa R."/>
            <person name="Inagaki Y."/>
            <person name="Hashimoto T."/>
        </authorList>
    </citation>
    <scope>NUCLEOTIDE SEQUENCE [LARGE SCALE GENOMIC DNA]</scope>
    <source>
        <strain evidence="2">NY0173</strain>
    </source>
</reference>
<dbReference type="Pfam" id="PF18553">
    <property type="entry name" value="PheRS_DBD3"/>
    <property type="match status" value="1"/>
</dbReference>
<dbReference type="Gene3D" id="1.10.10.2330">
    <property type="match status" value="1"/>
</dbReference>
<evidence type="ECO:0000259" key="1">
    <source>
        <dbReference type="Pfam" id="PF18553"/>
    </source>
</evidence>